<dbReference type="SUPFAM" id="SSF51161">
    <property type="entry name" value="Trimeric LpxA-like enzymes"/>
    <property type="match status" value="1"/>
</dbReference>
<keyword evidence="9" id="KW-1185">Reference proteome</keyword>
<dbReference type="PANTHER" id="PTHR13072">
    <property type="entry name" value="DYNACTIN 6"/>
    <property type="match status" value="1"/>
</dbReference>
<accession>A0A1B9I9T8</accession>
<evidence type="ECO:0000256" key="2">
    <source>
        <dbReference type="ARBA" id="ARBA00007719"/>
    </source>
</evidence>
<evidence type="ECO:0000256" key="1">
    <source>
        <dbReference type="ARBA" id="ARBA00004245"/>
    </source>
</evidence>
<keyword evidence="5" id="KW-0206">Cytoskeleton</keyword>
<evidence type="ECO:0000313" key="8">
    <source>
        <dbReference type="EMBL" id="WWC69564.1"/>
    </source>
</evidence>
<dbReference type="GO" id="GO:0007052">
    <property type="term" value="P:mitotic spindle organization"/>
    <property type="evidence" value="ECO:0007669"/>
    <property type="project" value="TreeGrafter"/>
</dbReference>
<dbReference type="PANTHER" id="PTHR13072:SF0">
    <property type="entry name" value="DYNACTIN SUBUNIT 6"/>
    <property type="match status" value="1"/>
</dbReference>
<dbReference type="InterPro" id="IPR011004">
    <property type="entry name" value="Trimer_LpxA-like_sf"/>
</dbReference>
<sequence length="185" mass="20461">MSRSSGPLPKITAHSTSIICQDTNLQGDITINEGVVVHPKTSILAIGGPIIIGKNCIIEEGAMIINRNAESLRIGEYNQFMVGCRIEANSIGNWNTFQPRSTVSNGIKINDHCTFSAGTITTPSLTISGETEIENLPSYTTIFGSKSERRTWDGTNQVAEQNLREKHIEYLREIIPKYNRLRVIT</sequence>
<evidence type="ECO:0000256" key="4">
    <source>
        <dbReference type="ARBA" id="ARBA00022490"/>
    </source>
</evidence>
<evidence type="ECO:0000256" key="3">
    <source>
        <dbReference type="ARBA" id="ARBA00016573"/>
    </source>
</evidence>
<keyword evidence="4" id="KW-0963">Cytoplasm</keyword>
<dbReference type="GO" id="GO:0070840">
    <property type="term" value="F:dynein complex binding"/>
    <property type="evidence" value="ECO:0007669"/>
    <property type="project" value="TreeGrafter"/>
</dbReference>
<protein>
    <recommendedName>
        <fullName evidence="3">Dynactin subunit 6</fullName>
    </recommendedName>
</protein>
<dbReference type="RefSeq" id="XP_019013423.1">
    <property type="nucleotide sequence ID" value="XM_019153262.1"/>
</dbReference>
<reference evidence="7" key="1">
    <citation type="submission" date="2013-07" db="EMBL/GenBank/DDBJ databases">
        <title>The Genome Sequence of Cryptococcus pinus CBS10737.</title>
        <authorList>
            <consortium name="The Broad Institute Genome Sequencing Platform"/>
            <person name="Cuomo C."/>
            <person name="Litvintseva A."/>
            <person name="Chen Y."/>
            <person name="Heitman J."/>
            <person name="Sun S."/>
            <person name="Springer D."/>
            <person name="Dromer F."/>
            <person name="Young S.K."/>
            <person name="Zeng Q."/>
            <person name="Gargeya S."/>
            <person name="Fitzgerald M."/>
            <person name="Abouelleil A."/>
            <person name="Alvarado L."/>
            <person name="Berlin A.M."/>
            <person name="Chapman S.B."/>
            <person name="Dewar J."/>
            <person name="Goldberg J."/>
            <person name="Griggs A."/>
            <person name="Gujja S."/>
            <person name="Hansen M."/>
            <person name="Howarth C."/>
            <person name="Imamovic A."/>
            <person name="Larimer J."/>
            <person name="McCowan C."/>
            <person name="Murphy C."/>
            <person name="Pearson M."/>
            <person name="Priest M."/>
            <person name="Roberts A."/>
            <person name="Saif S."/>
            <person name="Shea T."/>
            <person name="Sykes S."/>
            <person name="Wortman J."/>
            <person name="Nusbaum C."/>
            <person name="Birren B."/>
        </authorList>
    </citation>
    <scope>NUCLEOTIDE SEQUENCE [LARGE SCALE GENOMIC DNA]</scope>
    <source>
        <strain evidence="7">CBS 10737</strain>
    </source>
</reference>
<organism evidence="7">
    <name type="scientific">Kwoniella pini CBS 10737</name>
    <dbReference type="NCBI Taxonomy" id="1296096"/>
    <lineage>
        <taxon>Eukaryota</taxon>
        <taxon>Fungi</taxon>
        <taxon>Dikarya</taxon>
        <taxon>Basidiomycota</taxon>
        <taxon>Agaricomycotina</taxon>
        <taxon>Tremellomycetes</taxon>
        <taxon>Tremellales</taxon>
        <taxon>Cryptococcaceae</taxon>
        <taxon>Kwoniella</taxon>
    </lineage>
</organism>
<name>A0A1B9I9T8_9TREE</name>
<dbReference type="KEGG" id="kpin:30169858"/>
<dbReference type="EMBL" id="KI894008">
    <property type="protein sequence ID" value="OCF52204.1"/>
    <property type="molecule type" value="Genomic_DNA"/>
</dbReference>
<evidence type="ECO:0000313" key="9">
    <source>
        <dbReference type="Proteomes" id="UP000094020"/>
    </source>
</evidence>
<proteinExistence type="inferred from homology"/>
<evidence type="ECO:0000256" key="5">
    <source>
        <dbReference type="ARBA" id="ARBA00023212"/>
    </source>
</evidence>
<reference evidence="7" key="3">
    <citation type="submission" date="2016-07" db="EMBL/GenBank/DDBJ databases">
        <title>Evolution of pathogenesis and genome organization in the Tremellales.</title>
        <authorList>
            <person name="Cuomo C."/>
            <person name="Litvintseva A."/>
            <person name="Heitman J."/>
            <person name="Chen Y."/>
            <person name="Sun S."/>
            <person name="Springer D."/>
            <person name="Dromer F."/>
            <person name="Young S."/>
            <person name="Zeng Q."/>
            <person name="Chapman S."/>
            <person name="Gujja S."/>
            <person name="Saif S."/>
            <person name="Birren B."/>
        </authorList>
    </citation>
    <scope>NUCLEOTIDE SEQUENCE</scope>
    <source>
        <strain evidence="7">CBS 10737</strain>
    </source>
</reference>
<comment type="function">
    <text evidence="6">Part of the dynactin complex that activates the molecular motor dynein for ultra-processive transport along microtubules.</text>
</comment>
<dbReference type="AlphaFoldDB" id="A0A1B9I9T8"/>
<dbReference type="EMBL" id="CP144522">
    <property type="protein sequence ID" value="WWC69564.1"/>
    <property type="molecule type" value="Genomic_DNA"/>
</dbReference>
<evidence type="ECO:0000256" key="6">
    <source>
        <dbReference type="ARBA" id="ARBA00034687"/>
    </source>
</evidence>
<evidence type="ECO:0000313" key="7">
    <source>
        <dbReference type="EMBL" id="OCF52204.1"/>
    </source>
</evidence>
<dbReference type="CDD" id="cd04646">
    <property type="entry name" value="LbH_Dynactin_6"/>
    <property type="match status" value="1"/>
</dbReference>
<dbReference type="Gene3D" id="2.160.10.10">
    <property type="entry name" value="Hexapeptide repeat proteins"/>
    <property type="match status" value="1"/>
</dbReference>
<dbReference type="GeneID" id="30169858"/>
<dbReference type="OrthoDB" id="2355at2759"/>
<dbReference type="STRING" id="1296096.A0A1B9I9T8"/>
<comment type="similarity">
    <text evidence="2">Belongs to the dynactin subunits 5/6 family. Dynactin subunit 6 subfamily.</text>
</comment>
<comment type="subcellular location">
    <subcellularLocation>
        <location evidence="1">Cytoplasm</location>
        <location evidence="1">Cytoskeleton</location>
    </subcellularLocation>
</comment>
<gene>
    <name evidence="7" type="ORF">I206_01489</name>
    <name evidence="8" type="ORF">I206_103507</name>
</gene>
<reference evidence="8" key="4">
    <citation type="submission" date="2024-02" db="EMBL/GenBank/DDBJ databases">
        <title>Comparative genomics of Cryptococcus and Kwoniella reveals pathogenesis evolution and contrasting modes of karyotype evolution via chromosome fusion or intercentromeric recombination.</title>
        <authorList>
            <person name="Coelho M.A."/>
            <person name="David-Palma M."/>
            <person name="Shea T."/>
            <person name="Bowers K."/>
            <person name="McGinley-Smith S."/>
            <person name="Mohammad A.W."/>
            <person name="Gnirke A."/>
            <person name="Yurkov A.M."/>
            <person name="Nowrousian M."/>
            <person name="Sun S."/>
            <person name="Cuomo C.A."/>
            <person name="Heitman J."/>
        </authorList>
    </citation>
    <scope>NUCLEOTIDE SEQUENCE</scope>
    <source>
        <strain evidence="8">CBS 10737</strain>
    </source>
</reference>
<dbReference type="GO" id="GO:0005869">
    <property type="term" value="C:dynactin complex"/>
    <property type="evidence" value="ECO:0007669"/>
    <property type="project" value="InterPro"/>
</dbReference>
<reference evidence="8" key="2">
    <citation type="submission" date="2013-07" db="EMBL/GenBank/DDBJ databases">
        <authorList>
            <consortium name="The Broad Institute Genome Sequencing Platform"/>
            <person name="Cuomo C."/>
            <person name="Litvintseva A."/>
            <person name="Chen Y."/>
            <person name="Heitman J."/>
            <person name="Sun S."/>
            <person name="Springer D."/>
            <person name="Dromer F."/>
            <person name="Young S.K."/>
            <person name="Zeng Q."/>
            <person name="Gargeya S."/>
            <person name="Fitzgerald M."/>
            <person name="Abouelleil A."/>
            <person name="Alvarado L."/>
            <person name="Berlin A.M."/>
            <person name="Chapman S.B."/>
            <person name="Dewar J."/>
            <person name="Goldberg J."/>
            <person name="Griggs A."/>
            <person name="Gujja S."/>
            <person name="Hansen M."/>
            <person name="Howarth C."/>
            <person name="Imamovic A."/>
            <person name="Larimer J."/>
            <person name="McCowan C."/>
            <person name="Murphy C."/>
            <person name="Pearson M."/>
            <person name="Priest M."/>
            <person name="Roberts A."/>
            <person name="Saif S."/>
            <person name="Shea T."/>
            <person name="Sykes S."/>
            <person name="Wortman J."/>
            <person name="Nusbaum C."/>
            <person name="Birren B."/>
        </authorList>
    </citation>
    <scope>NUCLEOTIDE SEQUENCE</scope>
    <source>
        <strain evidence="8">CBS 10737</strain>
    </source>
</reference>
<dbReference type="Proteomes" id="UP000094020">
    <property type="component" value="Chromosome 4"/>
</dbReference>
<dbReference type="InterPro" id="IPR027777">
    <property type="entry name" value="DCTN6"/>
</dbReference>